<reference evidence="1" key="1">
    <citation type="submission" date="2014-05" db="EMBL/GenBank/DDBJ databases">
        <authorList>
            <person name="Chronopoulou M."/>
        </authorList>
    </citation>
    <scope>NUCLEOTIDE SEQUENCE</scope>
    <source>
        <tissue evidence="1">Whole organism</tissue>
    </source>
</reference>
<sequence length="99" mass="11077">MYGCVSTHPSCLNEFVFFYLDIQSTRLLILSSSSVQGISLLCTSLGGSYPLYWKERSLFRCPFTSRTVIVTCDLVIIVINSSRSSTESSYTSFRKLGLP</sequence>
<protein>
    <submittedName>
        <fullName evidence="1">Uncharacterized protein</fullName>
    </submittedName>
</protein>
<proteinExistence type="predicted"/>
<evidence type="ECO:0000313" key="1">
    <source>
        <dbReference type="EMBL" id="CDW45713.1"/>
    </source>
</evidence>
<organism evidence="1">
    <name type="scientific">Lepeophtheirus salmonis</name>
    <name type="common">Salmon louse</name>
    <name type="synonym">Caligus salmonis</name>
    <dbReference type="NCBI Taxonomy" id="72036"/>
    <lineage>
        <taxon>Eukaryota</taxon>
        <taxon>Metazoa</taxon>
        <taxon>Ecdysozoa</taxon>
        <taxon>Arthropoda</taxon>
        <taxon>Crustacea</taxon>
        <taxon>Multicrustacea</taxon>
        <taxon>Hexanauplia</taxon>
        <taxon>Copepoda</taxon>
        <taxon>Siphonostomatoida</taxon>
        <taxon>Caligidae</taxon>
        <taxon>Lepeophtheirus</taxon>
    </lineage>
</organism>
<name>A0A0K2V595_LEPSM</name>
<dbReference type="AlphaFoldDB" id="A0A0K2V595"/>
<accession>A0A0K2V595</accession>
<dbReference type="EMBL" id="HACA01028352">
    <property type="protein sequence ID" value="CDW45713.1"/>
    <property type="molecule type" value="Transcribed_RNA"/>
</dbReference>